<dbReference type="Pfam" id="PF03067">
    <property type="entry name" value="LPMO_10"/>
    <property type="match status" value="1"/>
</dbReference>
<feature type="signal peptide" evidence="2">
    <location>
        <begin position="1"/>
        <end position="27"/>
    </location>
</feature>
<dbReference type="CDD" id="cd21177">
    <property type="entry name" value="LPMO_AA10"/>
    <property type="match status" value="1"/>
</dbReference>
<gene>
    <name evidence="4" type="ORF">IF129_07225</name>
</gene>
<feature type="chain" id="PRO_5037115284" evidence="2">
    <location>
        <begin position="28"/>
        <end position="196"/>
    </location>
</feature>
<evidence type="ECO:0000313" key="4">
    <source>
        <dbReference type="EMBL" id="MBD3931353.1"/>
    </source>
</evidence>
<accession>A0A927EXA2</accession>
<comment type="caution">
    <text evidence="4">The sequence shown here is derived from an EMBL/GenBank/DDBJ whole genome shotgun (WGS) entry which is preliminary data.</text>
</comment>
<dbReference type="Proteomes" id="UP000632289">
    <property type="component" value="Unassembled WGS sequence"/>
</dbReference>
<dbReference type="PANTHER" id="PTHR34823">
    <property type="entry name" value="GLCNAC-BINDING PROTEIN A"/>
    <property type="match status" value="1"/>
</dbReference>
<dbReference type="RefSeq" id="WP_191208638.1">
    <property type="nucleotide sequence ID" value="NZ_BAABKL010000032.1"/>
</dbReference>
<evidence type="ECO:0000256" key="2">
    <source>
        <dbReference type="SAM" id="SignalP"/>
    </source>
</evidence>
<keyword evidence="5" id="KW-1185">Reference proteome</keyword>
<evidence type="ECO:0000313" key="5">
    <source>
        <dbReference type="Proteomes" id="UP000632289"/>
    </source>
</evidence>
<reference evidence="4" key="1">
    <citation type="submission" date="2020-09" db="EMBL/GenBank/DDBJ databases">
        <title>Secondary metabolite and genome analysis of marine Streptomyces chumphonensis KK1-2T.</title>
        <authorList>
            <person name="Phongsopitanun W."/>
            <person name="Kanchanasin P."/>
            <person name="Pittayakhajonwut P."/>
            <person name="Suwanborirux K."/>
            <person name="Tanasupawat S."/>
        </authorList>
    </citation>
    <scope>NUCLEOTIDE SEQUENCE</scope>
    <source>
        <strain evidence="4">KK1-2</strain>
    </source>
</reference>
<dbReference type="PANTHER" id="PTHR34823:SF1">
    <property type="entry name" value="CHITIN-BINDING TYPE-4 DOMAIN-CONTAINING PROTEIN"/>
    <property type="match status" value="1"/>
</dbReference>
<dbReference type="SUPFAM" id="SSF81296">
    <property type="entry name" value="E set domains"/>
    <property type="match status" value="1"/>
</dbReference>
<dbReference type="EMBL" id="JACXYU010000002">
    <property type="protein sequence ID" value="MBD3931353.1"/>
    <property type="molecule type" value="Genomic_DNA"/>
</dbReference>
<organism evidence="4 5">
    <name type="scientific">Streptomyces chumphonensis</name>
    <dbReference type="NCBI Taxonomy" id="1214925"/>
    <lineage>
        <taxon>Bacteria</taxon>
        <taxon>Bacillati</taxon>
        <taxon>Actinomycetota</taxon>
        <taxon>Actinomycetes</taxon>
        <taxon>Kitasatosporales</taxon>
        <taxon>Streptomycetaceae</taxon>
        <taxon>Streptomyces</taxon>
    </lineage>
</organism>
<dbReference type="InterPro" id="IPR004302">
    <property type="entry name" value="Cellulose/chitin-bd_N"/>
</dbReference>
<dbReference type="InterPro" id="IPR014756">
    <property type="entry name" value="Ig_E-set"/>
</dbReference>
<dbReference type="AlphaFoldDB" id="A0A927EXA2"/>
<proteinExistence type="predicted"/>
<keyword evidence="1 2" id="KW-0732">Signal</keyword>
<sequence length="196" mass="20848">MRTITSLAAALGLAAVTVLTSAGPATAHGYTTSPLSRQLHCAQGTVSGCGAIRWEPQSVEGLKGFPGRGPSDGTICAGGNARFAELDDPRGGAWPATRLSGGQQYTFTWRNTAPHRTTKYEYFITRDGYDPTRPLTRGDLEAQPFLTVNLGGRQPATVESHTGRIPAGKTGTHLILAVWTVHDTANAFYACSDVRF</sequence>
<dbReference type="InterPro" id="IPR051024">
    <property type="entry name" value="GlcNAc_Chitin_IntDeg"/>
</dbReference>
<dbReference type="Gene3D" id="2.70.50.50">
    <property type="entry name" value="chitin-binding protein cbp21"/>
    <property type="match status" value="1"/>
</dbReference>
<protein>
    <submittedName>
        <fullName evidence="4">Lytic polysaccharide monooxygenase</fullName>
    </submittedName>
</protein>
<keyword evidence="4" id="KW-0560">Oxidoreductase</keyword>
<name>A0A927EXA2_9ACTN</name>
<evidence type="ECO:0000259" key="3">
    <source>
        <dbReference type="Pfam" id="PF03067"/>
    </source>
</evidence>
<evidence type="ECO:0000256" key="1">
    <source>
        <dbReference type="ARBA" id="ARBA00022729"/>
    </source>
</evidence>
<dbReference type="GO" id="GO:0004497">
    <property type="term" value="F:monooxygenase activity"/>
    <property type="evidence" value="ECO:0007669"/>
    <property type="project" value="UniProtKB-KW"/>
</dbReference>
<keyword evidence="4" id="KW-0503">Monooxygenase</keyword>
<feature type="domain" description="Chitin-binding type-4" evidence="3">
    <location>
        <begin position="28"/>
        <end position="194"/>
    </location>
</feature>